<dbReference type="EMBL" id="QMIF01000021">
    <property type="protein sequence ID" value="TVM30625.1"/>
    <property type="molecule type" value="Genomic_DNA"/>
</dbReference>
<dbReference type="PANTHER" id="PTHR23517:SF13">
    <property type="entry name" value="MAJOR FACILITATOR SUPERFAMILY MFS_1"/>
    <property type="match status" value="1"/>
</dbReference>
<evidence type="ECO:0000313" key="9">
    <source>
        <dbReference type="EMBL" id="TVM30625.1"/>
    </source>
</evidence>
<dbReference type="InterPro" id="IPR011701">
    <property type="entry name" value="MFS"/>
</dbReference>
<evidence type="ECO:0000256" key="2">
    <source>
        <dbReference type="ARBA" id="ARBA00022448"/>
    </source>
</evidence>
<gene>
    <name evidence="9" type="ORF">DQK91_20380</name>
</gene>
<dbReference type="GO" id="GO:0022857">
    <property type="term" value="F:transmembrane transporter activity"/>
    <property type="evidence" value="ECO:0007669"/>
    <property type="project" value="InterPro"/>
</dbReference>
<dbReference type="Proteomes" id="UP000434052">
    <property type="component" value="Unassembled WGS sequence"/>
</dbReference>
<feature type="transmembrane region" description="Helical" evidence="7">
    <location>
        <begin position="68"/>
        <end position="86"/>
    </location>
</feature>
<feature type="transmembrane region" description="Helical" evidence="7">
    <location>
        <begin position="127"/>
        <end position="148"/>
    </location>
</feature>
<name>A0A6P1ZAM3_9BACT</name>
<feature type="domain" description="Major facilitator superfamily (MFS) profile" evidence="8">
    <location>
        <begin position="1"/>
        <end position="383"/>
    </location>
</feature>
<feature type="transmembrane region" description="Helical" evidence="7">
    <location>
        <begin position="295"/>
        <end position="318"/>
    </location>
</feature>
<keyword evidence="5 7" id="KW-1133">Transmembrane helix</keyword>
<comment type="subcellular location">
    <subcellularLocation>
        <location evidence="1">Cell membrane</location>
        <topology evidence="1">Multi-pass membrane protein</topology>
    </subcellularLocation>
</comment>
<feature type="transmembrane region" description="Helical" evidence="7">
    <location>
        <begin position="240"/>
        <end position="259"/>
    </location>
</feature>
<feature type="transmembrane region" description="Helical" evidence="7">
    <location>
        <begin position="154"/>
        <end position="176"/>
    </location>
</feature>
<evidence type="ECO:0000256" key="3">
    <source>
        <dbReference type="ARBA" id="ARBA00022475"/>
    </source>
</evidence>
<evidence type="ECO:0000256" key="7">
    <source>
        <dbReference type="SAM" id="Phobius"/>
    </source>
</evidence>
<feature type="transmembrane region" description="Helical" evidence="7">
    <location>
        <begin position="204"/>
        <end position="225"/>
    </location>
</feature>
<dbReference type="InterPro" id="IPR020846">
    <property type="entry name" value="MFS_dom"/>
</dbReference>
<evidence type="ECO:0000256" key="5">
    <source>
        <dbReference type="ARBA" id="ARBA00022989"/>
    </source>
</evidence>
<dbReference type="Pfam" id="PF07690">
    <property type="entry name" value="MFS_1"/>
    <property type="match status" value="1"/>
</dbReference>
<protein>
    <submittedName>
        <fullName evidence="9">MFS transporter</fullName>
    </submittedName>
</protein>
<proteinExistence type="predicted"/>
<evidence type="ECO:0000256" key="4">
    <source>
        <dbReference type="ARBA" id="ARBA00022692"/>
    </source>
</evidence>
<feature type="transmembrane region" description="Helical" evidence="7">
    <location>
        <begin position="92"/>
        <end position="115"/>
    </location>
</feature>
<evidence type="ECO:0000256" key="1">
    <source>
        <dbReference type="ARBA" id="ARBA00004651"/>
    </source>
</evidence>
<dbReference type="GO" id="GO:0005886">
    <property type="term" value="C:plasma membrane"/>
    <property type="evidence" value="ECO:0007669"/>
    <property type="project" value="UniProtKB-SubCell"/>
</dbReference>
<keyword evidence="2" id="KW-0813">Transport</keyword>
<evidence type="ECO:0000256" key="6">
    <source>
        <dbReference type="ARBA" id="ARBA00023136"/>
    </source>
</evidence>
<accession>A0A6P1ZAM3</accession>
<organism evidence="9 10">
    <name type="scientific">Oceanidesulfovibrio marinus</name>
    <dbReference type="NCBI Taxonomy" id="370038"/>
    <lineage>
        <taxon>Bacteria</taxon>
        <taxon>Pseudomonadati</taxon>
        <taxon>Thermodesulfobacteriota</taxon>
        <taxon>Desulfovibrionia</taxon>
        <taxon>Desulfovibrionales</taxon>
        <taxon>Desulfovibrionaceae</taxon>
        <taxon>Oceanidesulfovibrio</taxon>
    </lineage>
</organism>
<reference evidence="9 10" key="1">
    <citation type="submission" date="2018-06" db="EMBL/GenBank/DDBJ databases">
        <title>Complete genome of Desulfovibrio marinus P48SEP.</title>
        <authorList>
            <person name="Crispim J.S."/>
            <person name="Vidigal P.M.P."/>
            <person name="Silva L.C.F."/>
            <person name="Araujo L.C."/>
            <person name="Laguardia C.N."/>
            <person name="Dias R.S."/>
            <person name="Sousa M.P."/>
            <person name="Paula S.O."/>
            <person name="Silva C."/>
        </authorList>
    </citation>
    <scope>NUCLEOTIDE SEQUENCE [LARGE SCALE GENOMIC DNA]</scope>
    <source>
        <strain evidence="9 10">P48SEP</strain>
    </source>
</reference>
<feature type="transmembrane region" description="Helical" evidence="7">
    <location>
        <begin position="271"/>
        <end position="289"/>
    </location>
</feature>
<sequence length="393" mass="40627">MGFIAATISLLMAFAVSATPIPLYDIYRRADGLTYSDLSLTAVVYFVGAITALLIFGRISDHLGRKPVTFLVFGLEAVACILLLDVDSALPLVIGRLLLGLACGLASSAIASYVVDSAPSSPHWLPAVVVANSPMTGLTLGAIASGALVEYGPYPRVLCYVVVLAGIVVSALLVALSKETVTRTPGLLASLRPKFSLPQADRRLYPVAACTFVATWALGGFFQAYGPSIAADQLGTQDTLTAALVFSSYLLPCVIGGPLAGRFSPATAQRLGMVVFTLAVGGVLVALKMSAVGVFLLTSAIAGAAQGTVVTGSIRSLLADVSPQKRAGVLSLIYATSYTGAAVPSFIAGQLSHFMGLFQIAVCYGFLAVLACIIILLFARNPQVSNVQAITCA</sequence>
<keyword evidence="4 7" id="KW-0812">Transmembrane</keyword>
<feature type="transmembrane region" description="Helical" evidence="7">
    <location>
        <begin position="330"/>
        <end position="351"/>
    </location>
</feature>
<evidence type="ECO:0000313" key="10">
    <source>
        <dbReference type="Proteomes" id="UP000434052"/>
    </source>
</evidence>
<dbReference type="InterPro" id="IPR036259">
    <property type="entry name" value="MFS_trans_sf"/>
</dbReference>
<keyword evidence="6 7" id="KW-0472">Membrane</keyword>
<dbReference type="InterPro" id="IPR050171">
    <property type="entry name" value="MFS_Transporters"/>
</dbReference>
<dbReference type="OrthoDB" id="9810492at2"/>
<comment type="caution">
    <text evidence="9">The sequence shown here is derived from an EMBL/GenBank/DDBJ whole genome shotgun (WGS) entry which is preliminary data.</text>
</comment>
<feature type="transmembrane region" description="Helical" evidence="7">
    <location>
        <begin position="357"/>
        <end position="379"/>
    </location>
</feature>
<dbReference type="AlphaFoldDB" id="A0A6P1ZAM3"/>
<feature type="transmembrane region" description="Helical" evidence="7">
    <location>
        <begin position="34"/>
        <end position="56"/>
    </location>
</feature>
<evidence type="ECO:0000259" key="8">
    <source>
        <dbReference type="PROSITE" id="PS50850"/>
    </source>
</evidence>
<dbReference type="Gene3D" id="1.20.1250.20">
    <property type="entry name" value="MFS general substrate transporter like domains"/>
    <property type="match status" value="2"/>
</dbReference>
<dbReference type="SUPFAM" id="SSF103473">
    <property type="entry name" value="MFS general substrate transporter"/>
    <property type="match status" value="1"/>
</dbReference>
<dbReference type="PANTHER" id="PTHR23517">
    <property type="entry name" value="RESISTANCE PROTEIN MDTM, PUTATIVE-RELATED-RELATED"/>
    <property type="match status" value="1"/>
</dbReference>
<keyword evidence="3" id="KW-1003">Cell membrane</keyword>
<dbReference type="PROSITE" id="PS50850">
    <property type="entry name" value="MFS"/>
    <property type="match status" value="1"/>
</dbReference>